<comment type="subcellular location">
    <subcellularLocation>
        <location evidence="1">Cell inner membrane</location>
    </subcellularLocation>
</comment>
<evidence type="ECO:0000256" key="2">
    <source>
        <dbReference type="ARBA" id="ARBA00022475"/>
    </source>
</evidence>
<keyword evidence="4 7" id="KW-0812">Transmembrane</keyword>
<evidence type="ECO:0000256" key="4">
    <source>
        <dbReference type="ARBA" id="ARBA00022692"/>
    </source>
</evidence>
<feature type="domain" description="Mce/MlaD" evidence="8">
    <location>
        <begin position="153"/>
        <end position="220"/>
    </location>
</feature>
<gene>
    <name evidence="9" type="ORF">D779_3780</name>
</gene>
<sequence length="540" mass="58031">MPEAAVKSAPRLSLVWLIPLIAVVVGGWLAFKTLSERGPTVVIEFKTASGLSSGQTKVKFKDVEVGQVTAIDVGPDLKTVLVTAELKHGFAEHLSENTRFWVERPRVSASGVSGLDTLLSGAYIAMDPGDQGRDQRRFEGLEEPPLFTTAEPGRQFVLRSPTLGSLNIGSPVYYRQIQVGQVVGYALDDDGQAVSIEVFVSAPHDALVSGNTRFWNASGIDFSMSGSGFSLDTQSLLSVVVGGIGFDTPETIDSGDGGRTLPETFPLYPTREAAHAKTYSRKERYLLFFEGSVRGLAIGAPVLLKGIDIGKVLDIQLQYSIEDSEFQIPVLIEVEPDRIAIRGDAASLEGVNLIERLVSSGLRGQLKFESLLTGGLYVDLDIYPDAGPGVVGTYGDYDLIPTIPTPLEALTTKVTHILDKIDAIPLDRIGRDLGTTVAGASALLNSGELEQTLGALRATLEQVRGTVEQLNHSIAPELARTLEEGSRALEKAGSMLSTSSPFQADLQRMFQDVSSAARAVRLLADYLERHPEALLKGKGR</sequence>
<dbReference type="PANTHER" id="PTHR30462">
    <property type="entry name" value="INTERMEMBRANE TRANSPORT PROTEIN PQIB-RELATED"/>
    <property type="match status" value="1"/>
</dbReference>
<evidence type="ECO:0000256" key="7">
    <source>
        <dbReference type="SAM" id="Phobius"/>
    </source>
</evidence>
<dbReference type="EMBL" id="AONC01000071">
    <property type="protein sequence ID" value="EXJ13384.1"/>
    <property type="molecule type" value="Genomic_DNA"/>
</dbReference>
<evidence type="ECO:0000313" key="10">
    <source>
        <dbReference type="Proteomes" id="UP000019460"/>
    </source>
</evidence>
<evidence type="ECO:0000259" key="8">
    <source>
        <dbReference type="Pfam" id="PF02470"/>
    </source>
</evidence>
<name>W9V254_9GAMM</name>
<keyword evidence="6 7" id="KW-0472">Membrane</keyword>
<dbReference type="Pfam" id="PF02470">
    <property type="entry name" value="MlaD"/>
    <property type="match status" value="3"/>
</dbReference>
<dbReference type="eggNOG" id="COG3008">
    <property type="taxonomic scope" value="Bacteria"/>
</dbReference>
<dbReference type="Proteomes" id="UP000019460">
    <property type="component" value="Unassembled WGS sequence"/>
</dbReference>
<evidence type="ECO:0000256" key="5">
    <source>
        <dbReference type="ARBA" id="ARBA00022989"/>
    </source>
</evidence>
<keyword evidence="10" id="KW-1185">Reference proteome</keyword>
<feature type="domain" description="Mce/MlaD" evidence="8">
    <location>
        <begin position="37"/>
        <end position="129"/>
    </location>
</feature>
<keyword evidence="2" id="KW-1003">Cell membrane</keyword>
<proteinExistence type="predicted"/>
<organism evidence="9 10">
    <name type="scientific">Imhoffiella purpurea</name>
    <dbReference type="NCBI Taxonomy" id="1249627"/>
    <lineage>
        <taxon>Bacteria</taxon>
        <taxon>Pseudomonadati</taxon>
        <taxon>Pseudomonadota</taxon>
        <taxon>Gammaproteobacteria</taxon>
        <taxon>Chromatiales</taxon>
        <taxon>Chromatiaceae</taxon>
        <taxon>Imhoffiella</taxon>
    </lineage>
</organism>
<accession>W9V254</accession>
<dbReference type="eggNOG" id="COG1463">
    <property type="taxonomic scope" value="Bacteria"/>
</dbReference>
<dbReference type="PANTHER" id="PTHR30462:SF0">
    <property type="entry name" value="INTERMEMBRANE TRANSPORT PROTEIN YEBT"/>
    <property type="match status" value="1"/>
</dbReference>
<evidence type="ECO:0000256" key="1">
    <source>
        <dbReference type="ARBA" id="ARBA00004533"/>
    </source>
</evidence>
<dbReference type="InterPro" id="IPR051800">
    <property type="entry name" value="PqiA-PqiB_transport"/>
</dbReference>
<reference evidence="9 10" key="1">
    <citation type="submission" date="2012-11" db="EMBL/GenBank/DDBJ databases">
        <title>Genome assembly of Thiorhodococcus sp. AK35.</title>
        <authorList>
            <person name="Nupur N."/>
            <person name="Khatri I."/>
            <person name="Subramanian S."/>
            <person name="Pinnaka A."/>
        </authorList>
    </citation>
    <scope>NUCLEOTIDE SEQUENCE [LARGE SCALE GENOMIC DNA]</scope>
    <source>
        <strain evidence="9 10">AK35</strain>
    </source>
</reference>
<dbReference type="GO" id="GO:0005886">
    <property type="term" value="C:plasma membrane"/>
    <property type="evidence" value="ECO:0007669"/>
    <property type="project" value="UniProtKB-SubCell"/>
</dbReference>
<evidence type="ECO:0000256" key="6">
    <source>
        <dbReference type="ARBA" id="ARBA00023136"/>
    </source>
</evidence>
<protein>
    <submittedName>
        <fullName evidence="9">Paraquat-inducible protein B</fullName>
    </submittedName>
</protein>
<comment type="caution">
    <text evidence="9">The sequence shown here is derived from an EMBL/GenBank/DDBJ whole genome shotgun (WGS) entry which is preliminary data.</text>
</comment>
<evidence type="ECO:0000256" key="3">
    <source>
        <dbReference type="ARBA" id="ARBA00022519"/>
    </source>
</evidence>
<feature type="domain" description="Mce/MlaD" evidence="8">
    <location>
        <begin position="291"/>
        <end position="381"/>
    </location>
</feature>
<keyword evidence="3" id="KW-0997">Cell inner membrane</keyword>
<keyword evidence="5 7" id="KW-1133">Transmembrane helix</keyword>
<evidence type="ECO:0000313" key="9">
    <source>
        <dbReference type="EMBL" id="EXJ13384.1"/>
    </source>
</evidence>
<dbReference type="InterPro" id="IPR003399">
    <property type="entry name" value="Mce/MlaD"/>
</dbReference>
<dbReference type="STRING" id="1249627.D779_3780"/>
<dbReference type="PATRIC" id="fig|1249627.3.peg.3857"/>
<dbReference type="AlphaFoldDB" id="W9V254"/>
<feature type="transmembrane region" description="Helical" evidence="7">
    <location>
        <begin position="12"/>
        <end position="31"/>
    </location>
</feature>